<dbReference type="PANTHER" id="PTHR34449">
    <property type="entry name" value="RHO TERMINATION FACTOR"/>
    <property type="match status" value="1"/>
</dbReference>
<dbReference type="EMBL" id="MN738889">
    <property type="protein sequence ID" value="QHT30051.1"/>
    <property type="molecule type" value="Genomic_DNA"/>
</dbReference>
<evidence type="ECO:0000313" key="1">
    <source>
        <dbReference type="EMBL" id="QHT30051.1"/>
    </source>
</evidence>
<dbReference type="AlphaFoldDB" id="A0A6C0EN31"/>
<protein>
    <recommendedName>
        <fullName evidence="2">Rho termination factor N-terminal domain-containing protein</fullName>
    </recommendedName>
</protein>
<organism evidence="1">
    <name type="scientific">viral metagenome</name>
    <dbReference type="NCBI Taxonomy" id="1070528"/>
    <lineage>
        <taxon>unclassified sequences</taxon>
        <taxon>metagenomes</taxon>
        <taxon>organismal metagenomes</taxon>
    </lineage>
</organism>
<sequence length="89" mass="10648">METLSLVELKKIAKERRIKQYYILKRAQLIQILSMKELPKSFIIEKMTITELRDEAKRRGIRGFWTLRREQLVAILFPPDNLSDDMNKV</sequence>
<proteinExistence type="predicted"/>
<accession>A0A6C0EN31</accession>
<reference evidence="1" key="1">
    <citation type="journal article" date="2020" name="Nature">
        <title>Giant virus diversity and host interactions through global metagenomics.</title>
        <authorList>
            <person name="Schulz F."/>
            <person name="Roux S."/>
            <person name="Paez-Espino D."/>
            <person name="Jungbluth S."/>
            <person name="Walsh D.A."/>
            <person name="Denef V.J."/>
            <person name="McMahon K.D."/>
            <person name="Konstantinidis K.T."/>
            <person name="Eloe-Fadrosh E.A."/>
            <person name="Kyrpides N.C."/>
            <person name="Woyke T."/>
        </authorList>
    </citation>
    <scope>NUCLEOTIDE SEQUENCE</scope>
    <source>
        <strain evidence="1">GVMAG-M-3300009068-25</strain>
    </source>
</reference>
<name>A0A6C0EN31_9ZZZZ</name>
<dbReference type="PANTHER" id="PTHR34449:SF2">
    <property type="entry name" value="RHO TERMINATION FACTOR"/>
    <property type="match status" value="1"/>
</dbReference>
<evidence type="ECO:0008006" key="2">
    <source>
        <dbReference type="Google" id="ProtNLM"/>
    </source>
</evidence>